<gene>
    <name evidence="6" type="ORF">TCLT_LOCUS2751</name>
</gene>
<dbReference type="PANTHER" id="PTHR11571:SF150">
    <property type="entry name" value="GLUTATHIONE S-TRANSFERASE"/>
    <property type="match status" value="1"/>
</dbReference>
<reference evidence="6 7" key="2">
    <citation type="submission" date="2018-11" db="EMBL/GenBank/DDBJ databases">
        <authorList>
            <consortium name="Pathogen Informatics"/>
        </authorList>
    </citation>
    <scope>NUCLEOTIDE SEQUENCE [LARGE SCALE GENOMIC DNA]</scope>
</reference>
<dbReference type="InterPro" id="IPR036249">
    <property type="entry name" value="Thioredoxin-like_sf"/>
</dbReference>
<name>A0A0N5CRA0_THECL</name>
<accession>A0A0N5CRA0</accession>
<protein>
    <recommendedName>
        <fullName evidence="4">Glutathione S-transferase 1</fullName>
        <ecNumber evidence="1">2.5.1.18</ecNumber>
    </recommendedName>
</protein>
<dbReference type="OrthoDB" id="414243at2759"/>
<dbReference type="SFLD" id="SFLDS00019">
    <property type="entry name" value="Glutathione_Transferase_(cytos"/>
    <property type="match status" value="1"/>
</dbReference>
<dbReference type="FunFam" id="3.40.30.10:FF:000035">
    <property type="entry name" value="hematopoietic prostaglandin D synthase"/>
    <property type="match status" value="1"/>
</dbReference>
<keyword evidence="7" id="KW-1185">Reference proteome</keyword>
<dbReference type="OMA" id="EDWATHY"/>
<dbReference type="InterPro" id="IPR040079">
    <property type="entry name" value="Glutathione_S-Trfase"/>
</dbReference>
<reference evidence="8" key="1">
    <citation type="submission" date="2017-02" db="UniProtKB">
        <authorList>
            <consortium name="WormBaseParasite"/>
        </authorList>
    </citation>
    <scope>IDENTIFICATION</scope>
</reference>
<sequence>MPSYKLYYFDLMGRAEVIRLIFAQAEVPYEDIRFNKEDWATHYKPMMPFGQVPVLDEDGKLLSQSTAIALYLARKFG</sequence>
<dbReference type="STRING" id="103827.A0A0N5CRA0"/>
<evidence type="ECO:0000259" key="5">
    <source>
        <dbReference type="PROSITE" id="PS50404"/>
    </source>
</evidence>
<dbReference type="AlphaFoldDB" id="A0A0N5CRA0"/>
<dbReference type="Pfam" id="PF02798">
    <property type="entry name" value="GST_N"/>
    <property type="match status" value="1"/>
</dbReference>
<evidence type="ECO:0000256" key="4">
    <source>
        <dbReference type="ARBA" id="ARBA00072946"/>
    </source>
</evidence>
<evidence type="ECO:0000256" key="2">
    <source>
        <dbReference type="ARBA" id="ARBA00022679"/>
    </source>
</evidence>
<dbReference type="PROSITE" id="PS50404">
    <property type="entry name" value="GST_NTER"/>
    <property type="match status" value="1"/>
</dbReference>
<evidence type="ECO:0000313" key="7">
    <source>
        <dbReference type="Proteomes" id="UP000276776"/>
    </source>
</evidence>
<dbReference type="EMBL" id="UYYF01000676">
    <property type="protein sequence ID" value="VDM98871.1"/>
    <property type="molecule type" value="Genomic_DNA"/>
</dbReference>
<keyword evidence="2" id="KW-0808">Transferase</keyword>
<dbReference type="Proteomes" id="UP000276776">
    <property type="component" value="Unassembled WGS sequence"/>
</dbReference>
<dbReference type="WBParaSite" id="TCLT_0000275001-mRNA-1">
    <property type="protein sequence ID" value="TCLT_0000275001-mRNA-1"/>
    <property type="gene ID" value="TCLT_0000275001"/>
</dbReference>
<dbReference type="CDD" id="cd03039">
    <property type="entry name" value="GST_N_Sigma_like"/>
    <property type="match status" value="1"/>
</dbReference>
<organism evidence="8">
    <name type="scientific">Thelazia callipaeda</name>
    <name type="common">Oriental eyeworm</name>
    <name type="synonym">Parasitic nematode</name>
    <dbReference type="NCBI Taxonomy" id="103827"/>
    <lineage>
        <taxon>Eukaryota</taxon>
        <taxon>Metazoa</taxon>
        <taxon>Ecdysozoa</taxon>
        <taxon>Nematoda</taxon>
        <taxon>Chromadorea</taxon>
        <taxon>Rhabditida</taxon>
        <taxon>Spirurina</taxon>
        <taxon>Spiruromorpha</taxon>
        <taxon>Thelazioidea</taxon>
        <taxon>Thelaziidae</taxon>
        <taxon>Thelazia</taxon>
    </lineage>
</organism>
<dbReference type="GO" id="GO:0006749">
    <property type="term" value="P:glutathione metabolic process"/>
    <property type="evidence" value="ECO:0007669"/>
    <property type="project" value="TreeGrafter"/>
</dbReference>
<dbReference type="GO" id="GO:0004364">
    <property type="term" value="F:glutathione transferase activity"/>
    <property type="evidence" value="ECO:0007669"/>
    <property type="project" value="UniProtKB-EC"/>
</dbReference>
<dbReference type="GO" id="GO:0004602">
    <property type="term" value="F:glutathione peroxidase activity"/>
    <property type="evidence" value="ECO:0007669"/>
    <property type="project" value="UniProtKB-ARBA"/>
</dbReference>
<dbReference type="Gene3D" id="1.20.1050.130">
    <property type="match status" value="1"/>
</dbReference>
<dbReference type="InterPro" id="IPR004045">
    <property type="entry name" value="Glutathione_S-Trfase_N"/>
</dbReference>
<dbReference type="InterPro" id="IPR050213">
    <property type="entry name" value="GST_superfamily"/>
</dbReference>
<evidence type="ECO:0000256" key="3">
    <source>
        <dbReference type="ARBA" id="ARBA00047960"/>
    </source>
</evidence>
<evidence type="ECO:0000256" key="1">
    <source>
        <dbReference type="ARBA" id="ARBA00012452"/>
    </source>
</evidence>
<comment type="catalytic activity">
    <reaction evidence="3">
        <text>RX + glutathione = an S-substituted glutathione + a halide anion + H(+)</text>
        <dbReference type="Rhea" id="RHEA:16437"/>
        <dbReference type="ChEBI" id="CHEBI:15378"/>
        <dbReference type="ChEBI" id="CHEBI:16042"/>
        <dbReference type="ChEBI" id="CHEBI:17792"/>
        <dbReference type="ChEBI" id="CHEBI:57925"/>
        <dbReference type="ChEBI" id="CHEBI:90779"/>
        <dbReference type="EC" id="2.5.1.18"/>
    </reaction>
</comment>
<feature type="domain" description="GST N-terminal" evidence="5">
    <location>
        <begin position="2"/>
        <end position="77"/>
    </location>
</feature>
<dbReference type="EC" id="2.5.1.18" evidence="1"/>
<proteinExistence type="predicted"/>
<dbReference type="SUPFAM" id="SSF52833">
    <property type="entry name" value="Thioredoxin-like"/>
    <property type="match status" value="1"/>
</dbReference>
<dbReference type="PANTHER" id="PTHR11571">
    <property type="entry name" value="GLUTATHIONE S-TRANSFERASE"/>
    <property type="match status" value="1"/>
</dbReference>
<evidence type="ECO:0000313" key="6">
    <source>
        <dbReference type="EMBL" id="VDM98871.1"/>
    </source>
</evidence>
<evidence type="ECO:0000313" key="8">
    <source>
        <dbReference type="WBParaSite" id="TCLT_0000275001-mRNA-1"/>
    </source>
</evidence>